<keyword evidence="2" id="KW-0808">Transferase</keyword>
<dbReference type="RefSeq" id="WP_253757693.1">
    <property type="nucleotide sequence ID" value="NZ_JAMZDZ010000001.1"/>
</dbReference>
<sequence length="230" mass="25650">MAQEVAQEVRPDLARVFDSIGAHYGEAFSDRPGQYATGDWLLERLRETRHRPPIVLDVGCGTGVPTARQLVDGGCEVVGVDASPVMLDIARHEVPDAIFVERDLHDLSGLHPVEDRFDAAVAFFSLLVLPRTEIEDVLEDVRRELKHGAFFALGMVEGDTDYLLRDFLGEKVPLTAYPREELRDLLTRHGFAVLELIAEDWAPPEGSPAPHQTHLYARCQLIGHNLPDWG</sequence>
<evidence type="ECO:0000256" key="2">
    <source>
        <dbReference type="ARBA" id="ARBA00022679"/>
    </source>
</evidence>
<keyword evidence="5" id="KW-1185">Reference proteome</keyword>
<dbReference type="EMBL" id="JBHSAY010000005">
    <property type="protein sequence ID" value="MFC4130546.1"/>
    <property type="molecule type" value="Genomic_DNA"/>
</dbReference>
<evidence type="ECO:0000256" key="1">
    <source>
        <dbReference type="ARBA" id="ARBA00022603"/>
    </source>
</evidence>
<dbReference type="Proteomes" id="UP001595816">
    <property type="component" value="Unassembled WGS sequence"/>
</dbReference>
<dbReference type="InterPro" id="IPR029063">
    <property type="entry name" value="SAM-dependent_MTases_sf"/>
</dbReference>
<dbReference type="InterPro" id="IPR041698">
    <property type="entry name" value="Methyltransf_25"/>
</dbReference>
<dbReference type="PANTHER" id="PTHR43861:SF1">
    <property type="entry name" value="TRANS-ACONITATE 2-METHYLTRANSFERASE"/>
    <property type="match status" value="1"/>
</dbReference>
<keyword evidence="1 4" id="KW-0489">Methyltransferase</keyword>
<dbReference type="GO" id="GO:0008168">
    <property type="term" value="F:methyltransferase activity"/>
    <property type="evidence" value="ECO:0007669"/>
    <property type="project" value="UniProtKB-KW"/>
</dbReference>
<accession>A0ABV8LHW8</accession>
<dbReference type="PANTHER" id="PTHR43861">
    <property type="entry name" value="TRANS-ACONITATE 2-METHYLTRANSFERASE-RELATED"/>
    <property type="match status" value="1"/>
</dbReference>
<name>A0ABV8LHW8_9ACTN</name>
<evidence type="ECO:0000313" key="4">
    <source>
        <dbReference type="EMBL" id="MFC4130546.1"/>
    </source>
</evidence>
<organism evidence="4 5">
    <name type="scientific">Hamadaea flava</name>
    <dbReference type="NCBI Taxonomy" id="1742688"/>
    <lineage>
        <taxon>Bacteria</taxon>
        <taxon>Bacillati</taxon>
        <taxon>Actinomycetota</taxon>
        <taxon>Actinomycetes</taxon>
        <taxon>Micromonosporales</taxon>
        <taxon>Micromonosporaceae</taxon>
        <taxon>Hamadaea</taxon>
    </lineage>
</organism>
<feature type="domain" description="Methyltransferase" evidence="3">
    <location>
        <begin position="55"/>
        <end position="148"/>
    </location>
</feature>
<reference evidence="5" key="1">
    <citation type="journal article" date="2019" name="Int. J. Syst. Evol. Microbiol.">
        <title>The Global Catalogue of Microorganisms (GCM) 10K type strain sequencing project: providing services to taxonomists for standard genome sequencing and annotation.</title>
        <authorList>
            <consortium name="The Broad Institute Genomics Platform"/>
            <consortium name="The Broad Institute Genome Sequencing Center for Infectious Disease"/>
            <person name="Wu L."/>
            <person name="Ma J."/>
        </authorList>
    </citation>
    <scope>NUCLEOTIDE SEQUENCE [LARGE SCALE GENOMIC DNA]</scope>
    <source>
        <strain evidence="5">CGMCC 4.7289</strain>
    </source>
</reference>
<evidence type="ECO:0000259" key="3">
    <source>
        <dbReference type="Pfam" id="PF13649"/>
    </source>
</evidence>
<protein>
    <submittedName>
        <fullName evidence="4">Class I SAM-dependent DNA methyltransferase</fullName>
    </submittedName>
</protein>
<proteinExistence type="predicted"/>
<dbReference type="SUPFAM" id="SSF53335">
    <property type="entry name" value="S-adenosyl-L-methionine-dependent methyltransferases"/>
    <property type="match status" value="1"/>
</dbReference>
<dbReference type="GO" id="GO:0032259">
    <property type="term" value="P:methylation"/>
    <property type="evidence" value="ECO:0007669"/>
    <property type="project" value="UniProtKB-KW"/>
</dbReference>
<evidence type="ECO:0000313" key="5">
    <source>
        <dbReference type="Proteomes" id="UP001595816"/>
    </source>
</evidence>
<dbReference type="Pfam" id="PF13649">
    <property type="entry name" value="Methyltransf_25"/>
    <property type="match status" value="1"/>
</dbReference>
<dbReference type="CDD" id="cd02440">
    <property type="entry name" value="AdoMet_MTases"/>
    <property type="match status" value="1"/>
</dbReference>
<gene>
    <name evidence="4" type="ORF">ACFOZ4_08010</name>
</gene>
<dbReference type="Gene3D" id="3.40.50.150">
    <property type="entry name" value="Vaccinia Virus protein VP39"/>
    <property type="match status" value="1"/>
</dbReference>
<comment type="caution">
    <text evidence="4">The sequence shown here is derived from an EMBL/GenBank/DDBJ whole genome shotgun (WGS) entry which is preliminary data.</text>
</comment>